<evidence type="ECO:0000256" key="6">
    <source>
        <dbReference type="ARBA" id="ARBA00023136"/>
    </source>
</evidence>
<keyword evidence="6" id="KW-0472">Membrane</keyword>
<evidence type="ECO:0000256" key="5">
    <source>
        <dbReference type="ARBA" id="ARBA00022989"/>
    </source>
</evidence>
<dbReference type="InterPro" id="IPR020894">
    <property type="entry name" value="Cadherin_CS"/>
</dbReference>
<organism evidence="10 11">
    <name type="scientific">Protopolystoma xenopodis</name>
    <dbReference type="NCBI Taxonomy" id="117903"/>
    <lineage>
        <taxon>Eukaryota</taxon>
        <taxon>Metazoa</taxon>
        <taxon>Spiralia</taxon>
        <taxon>Lophotrochozoa</taxon>
        <taxon>Platyhelminthes</taxon>
        <taxon>Monogenea</taxon>
        <taxon>Polyopisthocotylea</taxon>
        <taxon>Polystomatidea</taxon>
        <taxon>Polystomatidae</taxon>
        <taxon>Protopolystoma</taxon>
    </lineage>
</organism>
<dbReference type="PRINTS" id="PR00205">
    <property type="entry name" value="CADHERIN"/>
</dbReference>
<dbReference type="Gene3D" id="2.60.40.60">
    <property type="entry name" value="Cadherins"/>
    <property type="match status" value="1"/>
</dbReference>
<dbReference type="CDD" id="cd11304">
    <property type="entry name" value="Cadherin_repeat"/>
    <property type="match status" value="1"/>
</dbReference>
<keyword evidence="7" id="KW-0325">Glycoprotein</keyword>
<keyword evidence="4 8" id="KW-0106">Calcium</keyword>
<keyword evidence="11" id="KW-1185">Reference proteome</keyword>
<dbReference type="EMBL" id="CAAALY010009257">
    <property type="protein sequence ID" value="VEL10520.1"/>
    <property type="molecule type" value="Genomic_DNA"/>
</dbReference>
<keyword evidence="5" id="KW-1133">Transmembrane helix</keyword>
<dbReference type="GO" id="GO:0005886">
    <property type="term" value="C:plasma membrane"/>
    <property type="evidence" value="ECO:0007669"/>
    <property type="project" value="InterPro"/>
</dbReference>
<evidence type="ECO:0000313" key="11">
    <source>
        <dbReference type="Proteomes" id="UP000784294"/>
    </source>
</evidence>
<keyword evidence="3" id="KW-0677">Repeat</keyword>
<dbReference type="PANTHER" id="PTHR24028">
    <property type="entry name" value="CADHERIN-87A"/>
    <property type="match status" value="1"/>
</dbReference>
<accession>A0A448WFM6</accession>
<evidence type="ECO:0000256" key="3">
    <source>
        <dbReference type="ARBA" id="ARBA00022737"/>
    </source>
</evidence>
<dbReference type="InterPro" id="IPR015919">
    <property type="entry name" value="Cadherin-like_sf"/>
</dbReference>
<name>A0A448WFM6_9PLAT</name>
<reference evidence="10" key="1">
    <citation type="submission" date="2018-11" db="EMBL/GenBank/DDBJ databases">
        <authorList>
            <consortium name="Pathogen Informatics"/>
        </authorList>
    </citation>
    <scope>NUCLEOTIDE SEQUENCE</scope>
</reference>
<dbReference type="PROSITE" id="PS50268">
    <property type="entry name" value="CADHERIN_2"/>
    <property type="match status" value="1"/>
</dbReference>
<dbReference type="SUPFAM" id="SSF49313">
    <property type="entry name" value="Cadherin-like"/>
    <property type="match status" value="1"/>
</dbReference>
<comment type="subcellular location">
    <subcellularLocation>
        <location evidence="1">Membrane</location>
        <topology evidence="1">Single-pass membrane protein</topology>
    </subcellularLocation>
</comment>
<dbReference type="PANTHER" id="PTHR24028:SF328">
    <property type="entry name" value="CADHERIN-3"/>
    <property type="match status" value="1"/>
</dbReference>
<dbReference type="Proteomes" id="UP000784294">
    <property type="component" value="Unassembled WGS sequence"/>
</dbReference>
<keyword evidence="2" id="KW-0812">Transmembrane</keyword>
<dbReference type="Pfam" id="PF00028">
    <property type="entry name" value="Cadherin"/>
    <property type="match status" value="1"/>
</dbReference>
<evidence type="ECO:0000313" key="10">
    <source>
        <dbReference type="EMBL" id="VEL10520.1"/>
    </source>
</evidence>
<dbReference type="GO" id="GO:0005509">
    <property type="term" value="F:calcium ion binding"/>
    <property type="evidence" value="ECO:0007669"/>
    <property type="project" value="UniProtKB-UniRule"/>
</dbReference>
<dbReference type="PROSITE" id="PS00232">
    <property type="entry name" value="CADHERIN_1"/>
    <property type="match status" value="1"/>
</dbReference>
<protein>
    <recommendedName>
        <fullName evidence="9">Cadherin domain-containing protein</fullName>
    </recommendedName>
</protein>
<evidence type="ECO:0000256" key="1">
    <source>
        <dbReference type="ARBA" id="ARBA00004167"/>
    </source>
</evidence>
<comment type="caution">
    <text evidence="10">The sequence shown here is derived from an EMBL/GenBank/DDBJ whole genome shotgun (WGS) entry which is preliminary data.</text>
</comment>
<dbReference type="GO" id="GO:0007156">
    <property type="term" value="P:homophilic cell adhesion via plasma membrane adhesion molecules"/>
    <property type="evidence" value="ECO:0007669"/>
    <property type="project" value="InterPro"/>
</dbReference>
<dbReference type="OrthoDB" id="6284287at2759"/>
<gene>
    <name evidence="10" type="ORF">PXEA_LOCUS3960</name>
</gene>
<sequence length="116" mass="12864">MALLFGALILARQLDYERTPDYYLTVEARDSGHPPLSSTTVITITVLDANDNVPRFEGSNRRRLTTSTGKTVTNGSALVAAQTEHEDPDSSIDHYYEFTVLENTREGTVIGQVRFS</sequence>
<proteinExistence type="predicted"/>
<dbReference type="InterPro" id="IPR002126">
    <property type="entry name" value="Cadherin-like_dom"/>
</dbReference>
<evidence type="ECO:0000259" key="9">
    <source>
        <dbReference type="PROSITE" id="PS50268"/>
    </source>
</evidence>
<dbReference type="AlphaFoldDB" id="A0A448WFM6"/>
<evidence type="ECO:0000256" key="8">
    <source>
        <dbReference type="PROSITE-ProRule" id="PRU00043"/>
    </source>
</evidence>
<dbReference type="InterPro" id="IPR050174">
    <property type="entry name" value="Protocadherin/Cadherin-CA"/>
</dbReference>
<evidence type="ECO:0000256" key="2">
    <source>
        <dbReference type="ARBA" id="ARBA00022692"/>
    </source>
</evidence>
<evidence type="ECO:0000256" key="4">
    <source>
        <dbReference type="ARBA" id="ARBA00022837"/>
    </source>
</evidence>
<feature type="domain" description="Cadherin" evidence="9">
    <location>
        <begin position="6"/>
        <end position="56"/>
    </location>
</feature>
<evidence type="ECO:0000256" key="7">
    <source>
        <dbReference type="ARBA" id="ARBA00023180"/>
    </source>
</evidence>